<feature type="signal peptide" evidence="1">
    <location>
        <begin position="1"/>
        <end position="18"/>
    </location>
</feature>
<gene>
    <name evidence="3" type="ORF">J2I48_08640</name>
</gene>
<dbReference type="InterPro" id="IPR024311">
    <property type="entry name" value="Lipocalin-like"/>
</dbReference>
<organism evidence="3 4">
    <name type="scientific">Fibrella aquatilis</name>
    <dbReference type="NCBI Taxonomy" id="2817059"/>
    <lineage>
        <taxon>Bacteria</taxon>
        <taxon>Pseudomonadati</taxon>
        <taxon>Bacteroidota</taxon>
        <taxon>Cytophagia</taxon>
        <taxon>Cytophagales</taxon>
        <taxon>Spirosomataceae</taxon>
        <taxon>Fibrella</taxon>
    </lineage>
</organism>
<name>A0A939G6Q3_9BACT</name>
<dbReference type="EMBL" id="JAFMYU010000005">
    <property type="protein sequence ID" value="MBO0931056.1"/>
    <property type="molecule type" value="Genomic_DNA"/>
</dbReference>
<dbReference type="Pfam" id="PF13648">
    <property type="entry name" value="Lipocalin_4"/>
    <property type="match status" value="1"/>
</dbReference>
<evidence type="ECO:0000259" key="2">
    <source>
        <dbReference type="Pfam" id="PF13648"/>
    </source>
</evidence>
<proteinExistence type="predicted"/>
<comment type="caution">
    <text evidence="3">The sequence shown here is derived from an EMBL/GenBank/DDBJ whole genome shotgun (WGS) entry which is preliminary data.</text>
</comment>
<dbReference type="RefSeq" id="WP_207335016.1">
    <property type="nucleotide sequence ID" value="NZ_JAFMYU010000005.1"/>
</dbReference>
<keyword evidence="1" id="KW-0732">Signal</keyword>
<evidence type="ECO:0000313" key="3">
    <source>
        <dbReference type="EMBL" id="MBO0931056.1"/>
    </source>
</evidence>
<dbReference type="AlphaFoldDB" id="A0A939G6Q3"/>
<accession>A0A939G6Q3</accession>
<reference evidence="3 4" key="1">
    <citation type="submission" date="2021-03" db="EMBL/GenBank/DDBJ databases">
        <title>Fibrella sp. HMF5036 genome sequencing and assembly.</title>
        <authorList>
            <person name="Kang H."/>
            <person name="Kim H."/>
            <person name="Bae S."/>
            <person name="Joh K."/>
        </authorList>
    </citation>
    <scope>NUCLEOTIDE SEQUENCE [LARGE SCALE GENOMIC DNA]</scope>
    <source>
        <strain evidence="3 4">HMF5036</strain>
    </source>
</reference>
<feature type="domain" description="Lipocalin-like" evidence="2">
    <location>
        <begin position="22"/>
        <end position="124"/>
    </location>
</feature>
<sequence>MKTLLLSLCLFITLSGMAQSVVGTWKRVGAIVTNKDGSMMDMLAMTEKMMPCTNNITYTFLASGIQQTSIPADCQKRLGVMANQFMGDARYKLKGNQLIITPSASTKLPAVTYTVTLSGNTMMWVMDADAQPGKPNKSNVKSILMSYQKQ</sequence>
<feature type="chain" id="PRO_5037473951" evidence="1">
    <location>
        <begin position="19"/>
        <end position="150"/>
    </location>
</feature>
<evidence type="ECO:0000313" key="4">
    <source>
        <dbReference type="Proteomes" id="UP000664795"/>
    </source>
</evidence>
<keyword evidence="4" id="KW-1185">Reference proteome</keyword>
<evidence type="ECO:0000256" key="1">
    <source>
        <dbReference type="SAM" id="SignalP"/>
    </source>
</evidence>
<protein>
    <submittedName>
        <fullName evidence="3">Lipocalin family protein</fullName>
    </submittedName>
</protein>
<dbReference type="Proteomes" id="UP000664795">
    <property type="component" value="Unassembled WGS sequence"/>
</dbReference>